<evidence type="ECO:0000256" key="5">
    <source>
        <dbReference type="ARBA" id="ARBA00022737"/>
    </source>
</evidence>
<comment type="catalytic activity">
    <reaction evidence="1">
        <text>S-ubiquitinyl-[E2 ubiquitin-conjugating enzyme]-L-cysteine + [acceptor protein]-L-lysine = [E2 ubiquitin-conjugating enzyme]-L-cysteine + N(6)-ubiquitinyl-[acceptor protein]-L-lysine.</text>
        <dbReference type="EC" id="2.3.2.27"/>
    </reaction>
</comment>
<dbReference type="PROSITE" id="PS50176">
    <property type="entry name" value="ARM_REPEAT"/>
    <property type="match status" value="2"/>
</dbReference>
<dbReference type="InterPro" id="IPR016024">
    <property type="entry name" value="ARM-type_fold"/>
</dbReference>
<keyword evidence="5" id="KW-0677">Repeat</keyword>
<evidence type="ECO:0000256" key="3">
    <source>
        <dbReference type="ARBA" id="ARBA00012483"/>
    </source>
</evidence>
<comment type="pathway">
    <text evidence="2">Protein modification; protein ubiquitination.</text>
</comment>
<dbReference type="InterPro" id="IPR003613">
    <property type="entry name" value="Ubox_domain"/>
</dbReference>
<feature type="repeat" description="ARM" evidence="7">
    <location>
        <begin position="291"/>
        <end position="333"/>
    </location>
</feature>
<dbReference type="Gene3D" id="3.30.40.10">
    <property type="entry name" value="Zinc/RING finger domain, C3HC4 (zinc finger)"/>
    <property type="match status" value="1"/>
</dbReference>
<dbReference type="PANTHER" id="PTHR23315:SF307">
    <property type="entry name" value="U-BOX DOMAIN-CONTAINING PROTEIN 19"/>
    <property type="match status" value="1"/>
</dbReference>
<dbReference type="FunFam" id="1.25.10.10:FF:000485">
    <property type="entry name" value="RING-type E3 ubiquitin transferase"/>
    <property type="match status" value="1"/>
</dbReference>
<dbReference type="OrthoDB" id="10064100at2759"/>
<evidence type="ECO:0000256" key="4">
    <source>
        <dbReference type="ARBA" id="ARBA00022679"/>
    </source>
</evidence>
<dbReference type="SUPFAM" id="SSF57850">
    <property type="entry name" value="RING/U-box"/>
    <property type="match status" value="1"/>
</dbReference>
<dbReference type="PROSITE" id="PS51698">
    <property type="entry name" value="U_BOX"/>
    <property type="match status" value="1"/>
</dbReference>
<dbReference type="EC" id="2.3.2.27" evidence="3"/>
<keyword evidence="6" id="KW-0833">Ubl conjugation pathway</keyword>
<dbReference type="UniPathway" id="UPA00143"/>
<dbReference type="Pfam" id="PF04564">
    <property type="entry name" value="U-box"/>
    <property type="match status" value="1"/>
</dbReference>
<dbReference type="GO" id="GO:0010029">
    <property type="term" value="P:regulation of seed germination"/>
    <property type="evidence" value="ECO:0007669"/>
    <property type="project" value="UniProtKB-ARBA"/>
</dbReference>
<dbReference type="Gene3D" id="1.25.10.10">
    <property type="entry name" value="Leucine-rich Repeat Variant"/>
    <property type="match status" value="1"/>
</dbReference>
<protein>
    <recommendedName>
        <fullName evidence="3">RING-type E3 ubiquitin transferase</fullName>
        <ecNumber evidence="3">2.3.2.27</ecNumber>
    </recommendedName>
</protein>
<dbReference type="GO" id="GO:0016567">
    <property type="term" value="P:protein ubiquitination"/>
    <property type="evidence" value="ECO:0007669"/>
    <property type="project" value="UniProtKB-UniPathway"/>
</dbReference>
<dbReference type="InterPro" id="IPR058678">
    <property type="entry name" value="ARM_PUB"/>
</dbReference>
<dbReference type="EMBL" id="CM018042">
    <property type="protein sequence ID" value="KAA8533136.1"/>
    <property type="molecule type" value="Genomic_DNA"/>
</dbReference>
<dbReference type="InterPro" id="IPR011989">
    <property type="entry name" value="ARM-like"/>
</dbReference>
<dbReference type="SUPFAM" id="SSF48371">
    <property type="entry name" value="ARM repeat"/>
    <property type="match status" value="1"/>
</dbReference>
<dbReference type="InterPro" id="IPR013083">
    <property type="entry name" value="Znf_RING/FYVE/PHD"/>
</dbReference>
<keyword evidence="4" id="KW-0808">Transferase</keyword>
<dbReference type="InterPro" id="IPR000225">
    <property type="entry name" value="Armadillo"/>
</dbReference>
<dbReference type="InterPro" id="IPR045210">
    <property type="entry name" value="RING-Ubox_PUB"/>
</dbReference>
<dbReference type="SMART" id="SM00185">
    <property type="entry name" value="ARM"/>
    <property type="match status" value="4"/>
</dbReference>
<feature type="domain" description="U-box" evidence="8">
    <location>
        <begin position="147"/>
        <end position="221"/>
    </location>
</feature>
<dbReference type="SMART" id="SM00504">
    <property type="entry name" value="Ubox"/>
    <property type="match status" value="1"/>
</dbReference>
<dbReference type="AlphaFoldDB" id="A0A5J5ATG1"/>
<reference evidence="9 10" key="1">
    <citation type="submission" date="2019-09" db="EMBL/GenBank/DDBJ databases">
        <title>A chromosome-level genome assembly of the Chinese tupelo Nyssa sinensis.</title>
        <authorList>
            <person name="Yang X."/>
            <person name="Kang M."/>
            <person name="Yang Y."/>
            <person name="Xiong H."/>
            <person name="Wang M."/>
            <person name="Zhang Z."/>
            <person name="Wang Z."/>
            <person name="Wu H."/>
            <person name="Ma T."/>
            <person name="Liu J."/>
            <person name="Xi Z."/>
        </authorList>
    </citation>
    <scope>NUCLEOTIDE SEQUENCE [LARGE SCALE GENOMIC DNA]</scope>
    <source>
        <strain evidence="9">J267</strain>
        <tissue evidence="9">Leaf</tissue>
    </source>
</reference>
<evidence type="ECO:0000259" key="8">
    <source>
        <dbReference type="PROSITE" id="PS51698"/>
    </source>
</evidence>
<dbReference type="Proteomes" id="UP000325577">
    <property type="component" value="Linkage Group LG19"/>
</dbReference>
<evidence type="ECO:0000256" key="2">
    <source>
        <dbReference type="ARBA" id="ARBA00004906"/>
    </source>
</evidence>
<organism evidence="9 10">
    <name type="scientific">Nyssa sinensis</name>
    <dbReference type="NCBI Taxonomy" id="561372"/>
    <lineage>
        <taxon>Eukaryota</taxon>
        <taxon>Viridiplantae</taxon>
        <taxon>Streptophyta</taxon>
        <taxon>Embryophyta</taxon>
        <taxon>Tracheophyta</taxon>
        <taxon>Spermatophyta</taxon>
        <taxon>Magnoliopsida</taxon>
        <taxon>eudicotyledons</taxon>
        <taxon>Gunneridae</taxon>
        <taxon>Pentapetalae</taxon>
        <taxon>asterids</taxon>
        <taxon>Cornales</taxon>
        <taxon>Nyssaceae</taxon>
        <taxon>Nyssa</taxon>
    </lineage>
</organism>
<evidence type="ECO:0000313" key="9">
    <source>
        <dbReference type="EMBL" id="KAA8533136.1"/>
    </source>
</evidence>
<name>A0A5J5ATG1_9ASTE</name>
<dbReference type="Pfam" id="PF25598">
    <property type="entry name" value="ARM_PUB"/>
    <property type="match status" value="1"/>
</dbReference>
<evidence type="ECO:0000256" key="6">
    <source>
        <dbReference type="ARBA" id="ARBA00022786"/>
    </source>
</evidence>
<evidence type="ECO:0000256" key="7">
    <source>
        <dbReference type="PROSITE-ProRule" id="PRU00259"/>
    </source>
</evidence>
<proteinExistence type="predicted"/>
<dbReference type="FunFam" id="3.30.40.10:FF:000442">
    <property type="entry name" value="RING-type E3 ubiquitin transferase"/>
    <property type="match status" value="1"/>
</dbReference>
<feature type="repeat" description="ARM" evidence="7">
    <location>
        <begin position="416"/>
        <end position="459"/>
    </location>
</feature>
<accession>A0A5J5ATG1</accession>
<gene>
    <name evidence="9" type="ORF">F0562_033331</name>
</gene>
<dbReference type="GO" id="GO:0061630">
    <property type="term" value="F:ubiquitin protein ligase activity"/>
    <property type="evidence" value="ECO:0007669"/>
    <property type="project" value="UniProtKB-EC"/>
</dbReference>
<evidence type="ECO:0000256" key="1">
    <source>
        <dbReference type="ARBA" id="ARBA00000900"/>
    </source>
</evidence>
<dbReference type="PANTHER" id="PTHR23315">
    <property type="entry name" value="U BOX DOMAIN-CONTAINING"/>
    <property type="match status" value="1"/>
</dbReference>
<evidence type="ECO:0000313" key="10">
    <source>
        <dbReference type="Proteomes" id="UP000325577"/>
    </source>
</evidence>
<keyword evidence="10" id="KW-1185">Reference proteome</keyword>
<dbReference type="CDD" id="cd16664">
    <property type="entry name" value="RING-Ubox_PUB"/>
    <property type="match status" value="1"/>
</dbReference>
<sequence length="571" mass="62591">MAAALDILPLGSVDVSIEVRESIELVIRQGRKLRFEVEPDEKLASKDVFSILDQFKNRIVPEPSDLRRVLEYVGVRSWSECNKEIKFLDAEIGFEYSSADKGDAAFLSSLMAFMTYCLCVLFDAVDSTSIITRQSENRNSFEVLRYLNPDDFRCPISLEFMTDPVTLETGHTYDRSSILKWFSAGNATCPKTGEKLRSTDLVPNLALRQLIWQYCSKNGIPVAELGGRNRDITRTVVAGSPAAEEAMKMVANFLAGRLEAGTNAEKNKAAYEIRLLTKASIFNRSCLVDAGAIPHLLNLLTSTDSLTQENAIAALLNLSKHSKSKAIIVENGGLELILKVLKDGVKMQARQHAAGSLFYLASVEEYRILIGEIPEAFPALMELLNDGTGHGKKNALVAIFGLLMYPDNHWRVLAAGLVPLLVNILTSFEREDLLTDSLAVLATLAEKPEGTIAILRTGALHSIMGVLSSSTSRAAKEYCVSLLLALCINGGGDVVPLLIKNPSLMRPLYSILAEGTSRASRKASLLIRILHEFHEKSSSGILAPGHQREQFVHTLFGAVGMLCQTDTLFDS</sequence>